<reference evidence="3 4" key="1">
    <citation type="submission" date="2020-08" db="EMBL/GenBank/DDBJ databases">
        <title>Genomic Encyclopedia of Type Strains, Phase IV (KMG-IV): sequencing the most valuable type-strain genomes for metagenomic binning, comparative biology and taxonomic classification.</title>
        <authorList>
            <person name="Goeker M."/>
        </authorList>
    </citation>
    <scope>NUCLEOTIDE SEQUENCE [LARGE SCALE GENOMIC DNA]</scope>
    <source>
        <strain evidence="3 4">DSM 22368</strain>
    </source>
</reference>
<dbReference type="PANTHER" id="PTHR21021:SF15">
    <property type="entry name" value="FREE METHIONINE-R-SULFOXIDE REDUCTASE"/>
    <property type="match status" value="1"/>
</dbReference>
<dbReference type="SUPFAM" id="SSF55781">
    <property type="entry name" value="GAF domain-like"/>
    <property type="match status" value="1"/>
</dbReference>
<evidence type="ECO:0000256" key="1">
    <source>
        <dbReference type="ARBA" id="ARBA00038454"/>
    </source>
</evidence>
<dbReference type="GO" id="GO:0033745">
    <property type="term" value="F:L-methionine-(R)-S-oxide reductase activity"/>
    <property type="evidence" value="ECO:0007669"/>
    <property type="project" value="TreeGrafter"/>
</dbReference>
<evidence type="ECO:0000313" key="4">
    <source>
        <dbReference type="Proteomes" id="UP000528457"/>
    </source>
</evidence>
<dbReference type="GO" id="GO:0005829">
    <property type="term" value="C:cytosol"/>
    <property type="evidence" value="ECO:0007669"/>
    <property type="project" value="TreeGrafter"/>
</dbReference>
<dbReference type="PROSITE" id="PS01320">
    <property type="entry name" value="UPF0067"/>
    <property type="match status" value="1"/>
</dbReference>
<dbReference type="Proteomes" id="UP000528457">
    <property type="component" value="Unassembled WGS sequence"/>
</dbReference>
<gene>
    <name evidence="3" type="ORF">HNR48_001351</name>
</gene>
<dbReference type="InParanoid" id="A0A7X0MV73"/>
<dbReference type="RefSeq" id="WP_166849537.1">
    <property type="nucleotide sequence ID" value="NZ_JAAONY010000001.1"/>
</dbReference>
<accession>A0A7X0MV73</accession>
<dbReference type="InterPro" id="IPR029016">
    <property type="entry name" value="GAF-like_dom_sf"/>
</dbReference>
<keyword evidence="4" id="KW-1185">Reference proteome</keyword>
<feature type="domain" description="GAF" evidence="2">
    <location>
        <begin position="42"/>
        <end position="144"/>
    </location>
</feature>
<evidence type="ECO:0000313" key="3">
    <source>
        <dbReference type="EMBL" id="MBB6521073.1"/>
    </source>
</evidence>
<dbReference type="PANTHER" id="PTHR21021">
    <property type="entry name" value="GAF/PUTATIVE CYTOSKELETAL PROTEIN"/>
    <property type="match status" value="1"/>
</dbReference>
<protein>
    <submittedName>
        <fullName evidence="3">GAF domain-containing protein</fullName>
    </submittedName>
</protein>
<dbReference type="FunCoup" id="A0A7X0MV73">
    <property type="interactions" value="240"/>
</dbReference>
<organism evidence="3 4">
    <name type="scientific">Pseudoteredinibacter isoporae</name>
    <dbReference type="NCBI Taxonomy" id="570281"/>
    <lineage>
        <taxon>Bacteria</taxon>
        <taxon>Pseudomonadati</taxon>
        <taxon>Pseudomonadota</taxon>
        <taxon>Gammaproteobacteria</taxon>
        <taxon>Cellvibrionales</taxon>
        <taxon>Cellvibrionaceae</taxon>
        <taxon>Pseudoteredinibacter</taxon>
    </lineage>
</organism>
<name>A0A7X0MV73_9GAMM</name>
<dbReference type="InterPro" id="IPR051330">
    <property type="entry name" value="Phosphatase_reg/MetRdx"/>
</dbReference>
<dbReference type="InterPro" id="IPR003018">
    <property type="entry name" value="GAF"/>
</dbReference>
<comment type="caution">
    <text evidence="3">The sequence shown here is derived from an EMBL/GenBank/DDBJ whole genome shotgun (WGS) entry which is preliminary data.</text>
</comment>
<dbReference type="Pfam" id="PF01590">
    <property type="entry name" value="GAF"/>
    <property type="match status" value="1"/>
</dbReference>
<dbReference type="Gene3D" id="3.30.450.40">
    <property type="match status" value="1"/>
</dbReference>
<sequence length="149" mass="15964">MNSIYQDIDSALSGLLEGESDWVCNMANTAAVLWMYLPEINWAGFYLRQGDELVLGPFQGKPACTRIPIGRGVCGTAAAELEPQLVADVHAFEGHIACDAASESEVVIPMIKDGDLIGVLDIDAPVKGRFSQEDVVGLQAVVERLLATC</sequence>
<comment type="similarity">
    <text evidence="1">Belongs to the free Met sulfoxide reductase family.</text>
</comment>
<dbReference type="EMBL" id="JACHHT010000001">
    <property type="protein sequence ID" value="MBB6521073.1"/>
    <property type="molecule type" value="Genomic_DNA"/>
</dbReference>
<evidence type="ECO:0000259" key="2">
    <source>
        <dbReference type="Pfam" id="PF01590"/>
    </source>
</evidence>
<dbReference type="FunFam" id="3.30.450.40:FF:000008">
    <property type="entry name" value="GAF domain-containing proteins"/>
    <property type="match status" value="1"/>
</dbReference>
<dbReference type="AlphaFoldDB" id="A0A7X0MV73"/>
<proteinExistence type="inferred from homology"/>
<dbReference type="InterPro" id="IPR000614">
    <property type="entry name" value="FRMsr_CS"/>
</dbReference>